<dbReference type="PROSITE" id="PS00455">
    <property type="entry name" value="AMP_BINDING"/>
    <property type="match status" value="1"/>
</dbReference>
<dbReference type="Pfam" id="PF13193">
    <property type="entry name" value="AMP-binding_C"/>
    <property type="match status" value="1"/>
</dbReference>
<dbReference type="SUPFAM" id="SSF56801">
    <property type="entry name" value="Acetyl-CoA synthetase-like"/>
    <property type="match status" value="1"/>
</dbReference>
<dbReference type="InterPro" id="IPR025110">
    <property type="entry name" value="AMP-bd_C"/>
</dbReference>
<evidence type="ECO:0000313" key="8">
    <source>
        <dbReference type="Proteomes" id="UP000481421"/>
    </source>
</evidence>
<name>A0A6B3RP97_9RHOB</name>
<protein>
    <submittedName>
        <fullName evidence="7">4-coumarate--CoA ligase family protein</fullName>
    </submittedName>
</protein>
<feature type="domain" description="AMP-binding enzyme C-terminal" evidence="6">
    <location>
        <begin position="431"/>
        <end position="508"/>
    </location>
</feature>
<dbReference type="Pfam" id="PF00501">
    <property type="entry name" value="AMP-binding"/>
    <property type="match status" value="1"/>
</dbReference>
<dbReference type="InterPro" id="IPR000873">
    <property type="entry name" value="AMP-dep_synth/lig_dom"/>
</dbReference>
<dbReference type="Gene3D" id="3.40.50.12780">
    <property type="entry name" value="N-terminal domain of ligase-like"/>
    <property type="match status" value="1"/>
</dbReference>
<evidence type="ECO:0000256" key="1">
    <source>
        <dbReference type="ARBA" id="ARBA00006432"/>
    </source>
</evidence>
<dbReference type="AlphaFoldDB" id="A0A6B3RP97"/>
<dbReference type="RefSeq" id="WP_164610119.1">
    <property type="nucleotide sequence ID" value="NZ_JAAIKE010000002.1"/>
</dbReference>
<reference evidence="7 8" key="1">
    <citation type="submission" date="2020-02" db="EMBL/GenBank/DDBJ databases">
        <title>Rhodobacter algicola sp. nov., isolated from microalga culture.</title>
        <authorList>
            <person name="Park C.-Y."/>
        </authorList>
    </citation>
    <scope>NUCLEOTIDE SEQUENCE [LARGE SCALE GENOMIC DNA]</scope>
    <source>
        <strain evidence="7 8">ETT8</strain>
    </source>
</reference>
<dbReference type="FunFam" id="3.40.50.12780:FF:000003">
    <property type="entry name" value="Long-chain-fatty-acid--CoA ligase FadD"/>
    <property type="match status" value="1"/>
</dbReference>
<comment type="caution">
    <text evidence="7">The sequence shown here is derived from an EMBL/GenBank/DDBJ whole genome shotgun (WGS) entry which is preliminary data.</text>
</comment>
<evidence type="ECO:0000259" key="6">
    <source>
        <dbReference type="Pfam" id="PF13193"/>
    </source>
</evidence>
<sequence>MTLITSPLADVPVRDISITDCLFEGLADAPDRVVLIDGPSGRSLTGAALMAQVRSLAGGLTERGFGAGQVVALMAPNMPEYAVVFHAVAYAGGTITTLNPTYTAPEIRHQLTDAGASLLVTIADFLPQALAGAEGTGVRQVVVIGGAEGHAALDDLMSAPLTAQVPVDLERHIVVLPYSSGTTGLPKGVMLSHRNLVVNVDQARAVIRVVPAEVTVAFLPFFHIYGMNVLMNMHLVAGAALVTMPRFDLAGFLGHVQRHKVRMVMAVPPVVLAMAKHPMVADYDVSSLEILVSAAAPLGAELSDACAGRLNARTIQGYGMTELSPISHFSNEEHAKPGAVGITVPNTQCKVVDPQTGKALPIGEEGELCIRGPQVMQGYLNNPEATARTIDAEGWLHTGDIAAFDADGQLFIRDRLKELIKVKGFQVAPAEVEAVLQTCPGVLDAAVIGEADEAAGEVPVAFVVSQDGVKDEARAQQIIAFLRGHLATYKVPSRVEFIEAVPKSASGKILRRMLRKT</sequence>
<dbReference type="PANTHER" id="PTHR24096:SF149">
    <property type="entry name" value="AMP-BINDING DOMAIN-CONTAINING PROTEIN-RELATED"/>
    <property type="match status" value="1"/>
</dbReference>
<organism evidence="7 8">
    <name type="scientific">Pseudotabrizicola algicola</name>
    <dbReference type="NCBI Taxonomy" id="2709381"/>
    <lineage>
        <taxon>Bacteria</taxon>
        <taxon>Pseudomonadati</taxon>
        <taxon>Pseudomonadota</taxon>
        <taxon>Alphaproteobacteria</taxon>
        <taxon>Rhodobacterales</taxon>
        <taxon>Paracoccaceae</taxon>
        <taxon>Pseudotabrizicola</taxon>
    </lineage>
</organism>
<evidence type="ECO:0000259" key="5">
    <source>
        <dbReference type="Pfam" id="PF00501"/>
    </source>
</evidence>
<evidence type="ECO:0000313" key="7">
    <source>
        <dbReference type="EMBL" id="NEX45895.1"/>
    </source>
</evidence>
<keyword evidence="4" id="KW-0067">ATP-binding</keyword>
<dbReference type="InterPro" id="IPR020845">
    <property type="entry name" value="AMP-binding_CS"/>
</dbReference>
<keyword evidence="8" id="KW-1185">Reference proteome</keyword>
<proteinExistence type="inferred from homology"/>
<keyword evidence="3" id="KW-0547">Nucleotide-binding</keyword>
<evidence type="ECO:0000256" key="4">
    <source>
        <dbReference type="ARBA" id="ARBA00022840"/>
    </source>
</evidence>
<dbReference type="EMBL" id="JAAIKE010000002">
    <property type="protein sequence ID" value="NEX45895.1"/>
    <property type="molecule type" value="Genomic_DNA"/>
</dbReference>
<dbReference type="Proteomes" id="UP000481421">
    <property type="component" value="Unassembled WGS sequence"/>
</dbReference>
<comment type="similarity">
    <text evidence="1">Belongs to the ATP-dependent AMP-binding enzyme family.</text>
</comment>
<gene>
    <name evidence="7" type="ORF">G3572_06745</name>
</gene>
<keyword evidence="2 7" id="KW-0436">Ligase</keyword>
<dbReference type="InterPro" id="IPR042099">
    <property type="entry name" value="ANL_N_sf"/>
</dbReference>
<dbReference type="GO" id="GO:0016405">
    <property type="term" value="F:CoA-ligase activity"/>
    <property type="evidence" value="ECO:0007669"/>
    <property type="project" value="TreeGrafter"/>
</dbReference>
<feature type="domain" description="AMP-dependent synthetase/ligase" evidence="5">
    <location>
        <begin position="27"/>
        <end position="380"/>
    </location>
</feature>
<evidence type="ECO:0000256" key="3">
    <source>
        <dbReference type="ARBA" id="ARBA00022741"/>
    </source>
</evidence>
<accession>A0A6B3RP97</accession>
<dbReference type="Gene3D" id="3.30.300.30">
    <property type="match status" value="1"/>
</dbReference>
<evidence type="ECO:0000256" key="2">
    <source>
        <dbReference type="ARBA" id="ARBA00022598"/>
    </source>
</evidence>
<dbReference type="GO" id="GO:0005524">
    <property type="term" value="F:ATP binding"/>
    <property type="evidence" value="ECO:0007669"/>
    <property type="project" value="UniProtKB-KW"/>
</dbReference>
<dbReference type="InterPro" id="IPR045851">
    <property type="entry name" value="AMP-bd_C_sf"/>
</dbReference>
<dbReference type="FunFam" id="3.30.300.30:FF:000007">
    <property type="entry name" value="4-coumarate--CoA ligase 2"/>
    <property type="match status" value="1"/>
</dbReference>
<dbReference type="PANTHER" id="PTHR24096">
    <property type="entry name" value="LONG-CHAIN-FATTY-ACID--COA LIGASE"/>
    <property type="match status" value="1"/>
</dbReference>